<dbReference type="InterPro" id="IPR015424">
    <property type="entry name" value="PyrdxlP-dep_Trfase"/>
</dbReference>
<dbReference type="PANTHER" id="PTHR13693:SF77">
    <property type="entry name" value="8-AMINO-7-OXONONANOATE SYNTHASE"/>
    <property type="match status" value="1"/>
</dbReference>
<comment type="caution">
    <text evidence="6">The sequence shown here is derived from an EMBL/GenBank/DDBJ whole genome shotgun (WGS) entry which is preliminary data.</text>
</comment>
<dbReference type="InterPro" id="IPR015422">
    <property type="entry name" value="PyrdxlP-dep_Trfase_small"/>
</dbReference>
<dbReference type="GO" id="GO:0009102">
    <property type="term" value="P:biotin biosynthetic process"/>
    <property type="evidence" value="ECO:0007669"/>
    <property type="project" value="TreeGrafter"/>
</dbReference>
<evidence type="ECO:0000313" key="6">
    <source>
        <dbReference type="EMBL" id="ORX47052.1"/>
    </source>
</evidence>
<dbReference type="SUPFAM" id="SSF53383">
    <property type="entry name" value="PLP-dependent transferases"/>
    <property type="match status" value="1"/>
</dbReference>
<dbReference type="GO" id="GO:0016740">
    <property type="term" value="F:transferase activity"/>
    <property type="evidence" value="ECO:0007669"/>
    <property type="project" value="UniProtKB-KW"/>
</dbReference>
<organism evidence="6 7">
    <name type="scientific">Hesseltinella vesiculosa</name>
    <dbReference type="NCBI Taxonomy" id="101127"/>
    <lineage>
        <taxon>Eukaryota</taxon>
        <taxon>Fungi</taxon>
        <taxon>Fungi incertae sedis</taxon>
        <taxon>Mucoromycota</taxon>
        <taxon>Mucoromycotina</taxon>
        <taxon>Mucoromycetes</taxon>
        <taxon>Mucorales</taxon>
        <taxon>Cunninghamellaceae</taxon>
        <taxon>Hesseltinella</taxon>
    </lineage>
</organism>
<dbReference type="EMBL" id="MCGT01000035">
    <property type="protein sequence ID" value="ORX47052.1"/>
    <property type="molecule type" value="Genomic_DNA"/>
</dbReference>
<comment type="similarity">
    <text evidence="2">Belongs to the class-II pyridoxal-phosphate-dependent aminotransferase family. BioF subfamily.</text>
</comment>
<dbReference type="Gene3D" id="3.40.640.10">
    <property type="entry name" value="Type I PLP-dependent aspartate aminotransferase-like (Major domain)"/>
    <property type="match status" value="1"/>
</dbReference>
<dbReference type="AlphaFoldDB" id="A0A1X2G7H2"/>
<sequence length="394" mass="43601">MDLTAQLDALLQRRQKIAKLRRLVVNDPKALDFSSNDFLGLAASDAMRDDYLQELQSMTTILGSTGSRLLDGNSKYAEDLERTIADFHGAPSGLIFNSGFDANVGLLSSVPQKGDIILYDELIHASSHEGMRLSRNTQRIAFQHSNVNDLAVKLDMVKHTKQNVFVAIESVYSMDGDVAPLREMSDLLLKYWPDGSNGFLIVDEAHATGVFGDHGKGVVCQLGLENRVFARIHTFSKALAGNGAAILGSDTLRQYLINYARPLIYSTFMPFSSLALIQSAYRQLASDNINKIQSHLQQLIERFRSKVQLPTGELLPSTSPIQGVVLNGNRPVRALAGFLNERGFIVKPICSPTVPRGQERVRICFHGHNTLDQVNLLVDTIHSFFEKSSMESKL</sequence>
<dbReference type="InterPro" id="IPR015421">
    <property type="entry name" value="PyrdxlP-dep_Trfase_major"/>
</dbReference>
<dbReference type="Proteomes" id="UP000242146">
    <property type="component" value="Unassembled WGS sequence"/>
</dbReference>
<feature type="domain" description="Aminotransferase class I/classII large" evidence="5">
    <location>
        <begin position="30"/>
        <end position="374"/>
    </location>
</feature>
<comment type="cofactor">
    <cofactor evidence="1">
        <name>pyridoxal 5'-phosphate</name>
        <dbReference type="ChEBI" id="CHEBI:597326"/>
    </cofactor>
</comment>
<dbReference type="Pfam" id="PF00155">
    <property type="entry name" value="Aminotran_1_2"/>
    <property type="match status" value="1"/>
</dbReference>
<dbReference type="InterPro" id="IPR004839">
    <property type="entry name" value="Aminotransferase_I/II_large"/>
</dbReference>
<dbReference type="PANTHER" id="PTHR13693">
    <property type="entry name" value="CLASS II AMINOTRANSFERASE/8-AMINO-7-OXONONANOATE SYNTHASE"/>
    <property type="match status" value="1"/>
</dbReference>
<dbReference type="GO" id="GO:0030170">
    <property type="term" value="F:pyridoxal phosphate binding"/>
    <property type="evidence" value="ECO:0007669"/>
    <property type="project" value="InterPro"/>
</dbReference>
<keyword evidence="3 6" id="KW-0808">Transferase</keyword>
<dbReference type="InterPro" id="IPR050087">
    <property type="entry name" value="AON_synthase_class-II"/>
</dbReference>
<name>A0A1X2G7H2_9FUNG</name>
<gene>
    <name evidence="6" type="ORF">DM01DRAFT_1327418</name>
</gene>
<evidence type="ECO:0000313" key="7">
    <source>
        <dbReference type="Proteomes" id="UP000242146"/>
    </source>
</evidence>
<evidence type="ECO:0000256" key="1">
    <source>
        <dbReference type="ARBA" id="ARBA00001933"/>
    </source>
</evidence>
<dbReference type="OrthoDB" id="2382073at2759"/>
<evidence type="ECO:0000259" key="5">
    <source>
        <dbReference type="Pfam" id="PF00155"/>
    </source>
</evidence>
<reference evidence="6 7" key="1">
    <citation type="submission" date="2016-07" db="EMBL/GenBank/DDBJ databases">
        <title>Pervasive Adenine N6-methylation of Active Genes in Fungi.</title>
        <authorList>
            <consortium name="DOE Joint Genome Institute"/>
            <person name="Mondo S.J."/>
            <person name="Dannebaum R.O."/>
            <person name="Kuo R.C."/>
            <person name="Labutti K."/>
            <person name="Haridas S."/>
            <person name="Kuo A."/>
            <person name="Salamov A."/>
            <person name="Ahrendt S.R."/>
            <person name="Lipzen A."/>
            <person name="Sullivan W."/>
            <person name="Andreopoulos W.B."/>
            <person name="Clum A."/>
            <person name="Lindquist E."/>
            <person name="Daum C."/>
            <person name="Ramamoorthy G.K."/>
            <person name="Gryganskyi A."/>
            <person name="Culley D."/>
            <person name="Magnuson J.K."/>
            <person name="James T.Y."/>
            <person name="O'Malley M.A."/>
            <person name="Stajich J.E."/>
            <person name="Spatafora J.W."/>
            <person name="Visel A."/>
            <person name="Grigoriev I.V."/>
        </authorList>
    </citation>
    <scope>NUCLEOTIDE SEQUENCE [LARGE SCALE GENOMIC DNA]</scope>
    <source>
        <strain evidence="6 7">NRRL 3301</strain>
    </source>
</reference>
<dbReference type="Gene3D" id="3.90.1150.10">
    <property type="entry name" value="Aspartate Aminotransferase, domain 1"/>
    <property type="match status" value="1"/>
</dbReference>
<accession>A0A1X2G7H2</accession>
<evidence type="ECO:0000256" key="2">
    <source>
        <dbReference type="ARBA" id="ARBA00010008"/>
    </source>
</evidence>
<dbReference type="STRING" id="101127.A0A1X2G7H2"/>
<keyword evidence="4" id="KW-0663">Pyridoxal phosphate</keyword>
<protein>
    <submittedName>
        <fullName evidence="6">PLP-dependent transferase</fullName>
    </submittedName>
</protein>
<evidence type="ECO:0000256" key="3">
    <source>
        <dbReference type="ARBA" id="ARBA00022679"/>
    </source>
</evidence>
<evidence type="ECO:0000256" key="4">
    <source>
        <dbReference type="ARBA" id="ARBA00022898"/>
    </source>
</evidence>
<proteinExistence type="inferred from homology"/>
<keyword evidence="7" id="KW-1185">Reference proteome</keyword>